<gene>
    <name evidence="4" type="primary">Tf2-9_247</name>
    <name evidence="4" type="ORF">TNIN_317601</name>
</gene>
<comment type="caution">
    <text evidence="4">The sequence shown here is derived from an EMBL/GenBank/DDBJ whole genome shotgun (WGS) entry which is preliminary data.</text>
</comment>
<dbReference type="SMART" id="SM00343">
    <property type="entry name" value="ZnF_C2HC"/>
    <property type="match status" value="2"/>
</dbReference>
<dbReference type="InterPro" id="IPR036875">
    <property type="entry name" value="Znf_CCHC_sf"/>
</dbReference>
<evidence type="ECO:0000313" key="4">
    <source>
        <dbReference type="EMBL" id="GFY68517.1"/>
    </source>
</evidence>
<evidence type="ECO:0000313" key="5">
    <source>
        <dbReference type="Proteomes" id="UP000886998"/>
    </source>
</evidence>
<evidence type="ECO:0000256" key="2">
    <source>
        <dbReference type="SAM" id="MobiDB-lite"/>
    </source>
</evidence>
<organism evidence="4 5">
    <name type="scientific">Trichonephila inaurata madagascariensis</name>
    <dbReference type="NCBI Taxonomy" id="2747483"/>
    <lineage>
        <taxon>Eukaryota</taxon>
        <taxon>Metazoa</taxon>
        <taxon>Ecdysozoa</taxon>
        <taxon>Arthropoda</taxon>
        <taxon>Chelicerata</taxon>
        <taxon>Arachnida</taxon>
        <taxon>Araneae</taxon>
        <taxon>Araneomorphae</taxon>
        <taxon>Entelegynae</taxon>
        <taxon>Araneoidea</taxon>
        <taxon>Nephilidae</taxon>
        <taxon>Trichonephila</taxon>
        <taxon>Trichonephila inaurata</taxon>
    </lineage>
</organism>
<dbReference type="GO" id="GO:0008270">
    <property type="term" value="F:zinc ion binding"/>
    <property type="evidence" value="ECO:0007669"/>
    <property type="project" value="UniProtKB-KW"/>
</dbReference>
<name>A0A8X6YAG1_9ARAC</name>
<proteinExistence type="predicted"/>
<dbReference type="SUPFAM" id="SSF57756">
    <property type="entry name" value="Retrovirus zinc finger-like domains"/>
    <property type="match status" value="1"/>
</dbReference>
<dbReference type="Proteomes" id="UP000886998">
    <property type="component" value="Unassembled WGS sequence"/>
</dbReference>
<dbReference type="OrthoDB" id="8065943at2759"/>
<keyword evidence="1" id="KW-0479">Metal-binding</keyword>
<keyword evidence="1" id="KW-0863">Zinc-finger</keyword>
<dbReference type="GO" id="GO:0003676">
    <property type="term" value="F:nucleic acid binding"/>
    <property type="evidence" value="ECO:0007669"/>
    <property type="project" value="InterPro"/>
</dbReference>
<feature type="region of interest" description="Disordered" evidence="2">
    <location>
        <begin position="76"/>
        <end position="95"/>
    </location>
</feature>
<keyword evidence="1" id="KW-0862">Zinc</keyword>
<dbReference type="InterPro" id="IPR001878">
    <property type="entry name" value="Znf_CCHC"/>
</dbReference>
<sequence length="255" mass="28781">MRPNETVFQYLVAIRELANLSRGQGFLDGTSIMEYCINGIPDSPSNKLILDGCTTIQEFKEKLGIYDKIFQNKSKNRSSYDTSRNPNFSSHRRDVESTFHNHRYDRYPKFNAKKPNSKFENKNFRDRNDVTCLNCSGSGHISKFCPDKYRGPKCIICENVGHESDACPLKNILSSNNVDEITPLTTMCKEVKILSKKILSLVDTGSQVTLMKESVWNQLDSPSLINSGTNRGFGLSKTHVIGSFNSTITIDNQDC</sequence>
<keyword evidence="5" id="KW-1185">Reference proteome</keyword>
<dbReference type="AlphaFoldDB" id="A0A8X6YAG1"/>
<feature type="domain" description="CCHC-type" evidence="3">
    <location>
        <begin position="132"/>
        <end position="147"/>
    </location>
</feature>
<evidence type="ECO:0000259" key="3">
    <source>
        <dbReference type="PROSITE" id="PS50158"/>
    </source>
</evidence>
<evidence type="ECO:0000256" key="1">
    <source>
        <dbReference type="PROSITE-ProRule" id="PRU00047"/>
    </source>
</evidence>
<accession>A0A8X6YAG1</accession>
<dbReference type="PROSITE" id="PS50158">
    <property type="entry name" value="ZF_CCHC"/>
    <property type="match status" value="1"/>
</dbReference>
<dbReference type="Gene3D" id="4.10.60.10">
    <property type="entry name" value="Zinc finger, CCHC-type"/>
    <property type="match status" value="1"/>
</dbReference>
<feature type="compositionally biased region" description="Polar residues" evidence="2">
    <location>
        <begin position="76"/>
        <end position="89"/>
    </location>
</feature>
<protein>
    <submittedName>
        <fullName evidence="4">Transposon Tf2-9 polyprotein</fullName>
    </submittedName>
</protein>
<dbReference type="EMBL" id="BMAV01017106">
    <property type="protein sequence ID" value="GFY68517.1"/>
    <property type="molecule type" value="Genomic_DNA"/>
</dbReference>
<reference evidence="4" key="1">
    <citation type="submission" date="2020-08" db="EMBL/GenBank/DDBJ databases">
        <title>Multicomponent nature underlies the extraordinary mechanical properties of spider dragline silk.</title>
        <authorList>
            <person name="Kono N."/>
            <person name="Nakamura H."/>
            <person name="Mori M."/>
            <person name="Yoshida Y."/>
            <person name="Ohtoshi R."/>
            <person name="Malay A.D."/>
            <person name="Moran D.A.P."/>
            <person name="Tomita M."/>
            <person name="Numata K."/>
            <person name="Arakawa K."/>
        </authorList>
    </citation>
    <scope>NUCLEOTIDE SEQUENCE</scope>
</reference>